<keyword evidence="6 8" id="KW-1133">Transmembrane helix</keyword>
<evidence type="ECO:0000256" key="1">
    <source>
        <dbReference type="ARBA" id="ARBA00004651"/>
    </source>
</evidence>
<keyword evidence="4 8" id="KW-1003">Cell membrane</keyword>
<evidence type="ECO:0000313" key="10">
    <source>
        <dbReference type="Proteomes" id="UP000193355"/>
    </source>
</evidence>
<dbReference type="PRINTS" id="PR00175">
    <property type="entry name" value="NAALASMPORT"/>
</dbReference>
<feature type="transmembrane region" description="Helical" evidence="8">
    <location>
        <begin position="153"/>
        <end position="173"/>
    </location>
</feature>
<dbReference type="EMBL" id="FXBB01000008">
    <property type="protein sequence ID" value="SMG22308.1"/>
    <property type="molecule type" value="Genomic_DNA"/>
</dbReference>
<evidence type="ECO:0000256" key="7">
    <source>
        <dbReference type="ARBA" id="ARBA00023136"/>
    </source>
</evidence>
<dbReference type="STRING" id="561720.SAMN06275492_10826"/>
<proteinExistence type="inferred from homology"/>
<evidence type="ECO:0000256" key="2">
    <source>
        <dbReference type="ARBA" id="ARBA00009261"/>
    </source>
</evidence>
<dbReference type="Proteomes" id="UP000193355">
    <property type="component" value="Unassembled WGS sequence"/>
</dbReference>
<evidence type="ECO:0000256" key="6">
    <source>
        <dbReference type="ARBA" id="ARBA00022989"/>
    </source>
</evidence>
<feature type="transmembrane region" description="Helical" evidence="8">
    <location>
        <begin position="13"/>
        <end position="37"/>
    </location>
</feature>
<dbReference type="Pfam" id="PF01235">
    <property type="entry name" value="Na_Ala_symp"/>
    <property type="match status" value="1"/>
</dbReference>
<keyword evidence="10" id="KW-1185">Reference proteome</keyword>
<dbReference type="GO" id="GO:0005886">
    <property type="term" value="C:plasma membrane"/>
    <property type="evidence" value="ECO:0007669"/>
    <property type="project" value="UniProtKB-SubCell"/>
</dbReference>
<organism evidence="9 10">
    <name type="scientific">Dethiosulfovibrio salsuginis</name>
    <dbReference type="NCBI Taxonomy" id="561720"/>
    <lineage>
        <taxon>Bacteria</taxon>
        <taxon>Thermotogati</taxon>
        <taxon>Synergistota</taxon>
        <taxon>Synergistia</taxon>
        <taxon>Synergistales</taxon>
        <taxon>Dethiosulfovibrionaceae</taxon>
        <taxon>Dethiosulfovibrio</taxon>
    </lineage>
</organism>
<reference evidence="10" key="1">
    <citation type="submission" date="2017-04" db="EMBL/GenBank/DDBJ databases">
        <authorList>
            <person name="Varghese N."/>
            <person name="Submissions S."/>
        </authorList>
    </citation>
    <scope>NUCLEOTIDE SEQUENCE [LARGE SCALE GENOMIC DNA]</scope>
    <source>
        <strain evidence="10">USBA 82</strain>
    </source>
</reference>
<feature type="transmembrane region" description="Helical" evidence="8">
    <location>
        <begin position="353"/>
        <end position="380"/>
    </location>
</feature>
<keyword evidence="3 8" id="KW-0813">Transport</keyword>
<dbReference type="PANTHER" id="PTHR30330:SF14">
    <property type="entry name" value="SODIUM_AMINO ACID (ALANINE) SYMPORTER"/>
    <property type="match status" value="1"/>
</dbReference>
<dbReference type="AlphaFoldDB" id="A0A1X7J465"/>
<feature type="transmembrane region" description="Helical" evidence="8">
    <location>
        <begin position="216"/>
        <end position="237"/>
    </location>
</feature>
<evidence type="ECO:0000313" key="9">
    <source>
        <dbReference type="EMBL" id="SMG22308.1"/>
    </source>
</evidence>
<keyword evidence="8" id="KW-0769">Symport</keyword>
<sequence length="480" mass="51827">MDFLGFVEQLVDWVWGTPLIVMVLGSGVFFTLVSGCFQFRYGGYIFKNTVGRIFSGKVDDGPGLLSPYEAVSVAIGSTVGVGNIGGVATAIAVGGPGAVFWMWMAGIFGQLIKMVEVTLAVHYRTVLDDGQSTYGGPTYYIQRGLGQERGWHGLAKVLSGLFLIGFLICYFFTIQNYTVAEAVAGVFDVNLLLVSFVFLVLLYASIWGGIRGLGKIAVAVVPFMCLFYIGGALMVILKDTAAIPHTFRLIFGSAFTGTAAVGGFAGAAFARMISVGMARAVYSNEAGWGSSPMIHASARVDHPVKQGIMGIFEVFMDTLVICSVTALMIINSGEWSSGLDGATLTLSAFSKGVGSLGTIVLIVGIFLFGLTTSTGLFAQFETLLTYVIGPHSKNLDKVLKFNKYVYPLPGFLLVLYAQAYGLPTYQVWMFIDISIGIPIFVNLLAILLLTPKFLDLLRDYRARYMGQGKVDSDFKVFYEE</sequence>
<dbReference type="OrthoDB" id="9804874at2"/>
<comment type="similarity">
    <text evidence="2 8">Belongs to the alanine or glycine:cation symporter (AGCS) (TC 2.A.25) family.</text>
</comment>
<feature type="transmembrane region" description="Helical" evidence="8">
    <location>
        <begin position="249"/>
        <end position="270"/>
    </location>
</feature>
<keyword evidence="5 8" id="KW-0812">Transmembrane</keyword>
<name>A0A1X7J465_9BACT</name>
<dbReference type="PANTHER" id="PTHR30330">
    <property type="entry name" value="AGSS FAMILY TRANSPORTER, SODIUM-ALANINE"/>
    <property type="match status" value="1"/>
</dbReference>
<comment type="subcellular location">
    <subcellularLocation>
        <location evidence="1 8">Cell membrane</location>
        <topology evidence="1 8">Multi-pass membrane protein</topology>
    </subcellularLocation>
</comment>
<feature type="transmembrane region" description="Helical" evidence="8">
    <location>
        <begin position="314"/>
        <end position="333"/>
    </location>
</feature>
<keyword evidence="7 8" id="KW-0472">Membrane</keyword>
<evidence type="ECO:0000256" key="5">
    <source>
        <dbReference type="ARBA" id="ARBA00022692"/>
    </source>
</evidence>
<evidence type="ECO:0000256" key="8">
    <source>
        <dbReference type="RuleBase" id="RU363064"/>
    </source>
</evidence>
<evidence type="ECO:0000256" key="3">
    <source>
        <dbReference type="ARBA" id="ARBA00022448"/>
    </source>
</evidence>
<dbReference type="GO" id="GO:0005283">
    <property type="term" value="F:amino acid:sodium symporter activity"/>
    <property type="evidence" value="ECO:0007669"/>
    <property type="project" value="InterPro"/>
</dbReference>
<dbReference type="NCBIfam" id="TIGR00835">
    <property type="entry name" value="agcS"/>
    <property type="match status" value="1"/>
</dbReference>
<feature type="transmembrane region" description="Helical" evidence="8">
    <location>
        <begin position="179"/>
        <end position="204"/>
    </location>
</feature>
<accession>A0A1X7J465</accession>
<feature type="transmembrane region" description="Helical" evidence="8">
    <location>
        <begin position="427"/>
        <end position="449"/>
    </location>
</feature>
<evidence type="ECO:0000256" key="4">
    <source>
        <dbReference type="ARBA" id="ARBA00022475"/>
    </source>
</evidence>
<protein>
    <submittedName>
        <fullName evidence="9">Alanine or glycine:cation symporter, AGCS family</fullName>
    </submittedName>
</protein>
<feature type="transmembrane region" description="Helical" evidence="8">
    <location>
        <begin position="401"/>
        <end position="421"/>
    </location>
</feature>
<dbReference type="RefSeq" id="WP_085544173.1">
    <property type="nucleotide sequence ID" value="NZ_FXBB01000008.1"/>
</dbReference>
<gene>
    <name evidence="9" type="ORF">SAMN06275492_10826</name>
</gene>
<dbReference type="InterPro" id="IPR001463">
    <property type="entry name" value="Na/Ala_symport"/>
</dbReference>